<name>A0A224Y4E0_9HEMI</name>
<dbReference type="EMBL" id="GFTR01001055">
    <property type="protein sequence ID" value="JAW15371.1"/>
    <property type="molecule type" value="Transcribed_RNA"/>
</dbReference>
<keyword evidence="1" id="KW-0732">Signal</keyword>
<organism evidence="2">
    <name type="scientific">Panstrongylus lignarius</name>
    <dbReference type="NCBI Taxonomy" id="156445"/>
    <lineage>
        <taxon>Eukaryota</taxon>
        <taxon>Metazoa</taxon>
        <taxon>Ecdysozoa</taxon>
        <taxon>Arthropoda</taxon>
        <taxon>Hexapoda</taxon>
        <taxon>Insecta</taxon>
        <taxon>Pterygota</taxon>
        <taxon>Neoptera</taxon>
        <taxon>Paraneoptera</taxon>
        <taxon>Hemiptera</taxon>
        <taxon>Heteroptera</taxon>
        <taxon>Panheteroptera</taxon>
        <taxon>Cimicomorpha</taxon>
        <taxon>Reduviidae</taxon>
        <taxon>Triatominae</taxon>
        <taxon>Panstrongylus</taxon>
    </lineage>
</organism>
<feature type="chain" id="PRO_5012962886" evidence="1">
    <location>
        <begin position="26"/>
        <end position="85"/>
    </location>
</feature>
<evidence type="ECO:0000256" key="1">
    <source>
        <dbReference type="SAM" id="SignalP"/>
    </source>
</evidence>
<accession>A0A224Y4E0</accession>
<feature type="signal peptide" evidence="1">
    <location>
        <begin position="1"/>
        <end position="25"/>
    </location>
</feature>
<dbReference type="AlphaFoldDB" id="A0A224Y4E0"/>
<evidence type="ECO:0000313" key="2">
    <source>
        <dbReference type="EMBL" id="JAW15371.1"/>
    </source>
</evidence>
<protein>
    <submittedName>
        <fullName evidence="2">Putative secreted protein</fullName>
    </submittedName>
</protein>
<reference evidence="2" key="1">
    <citation type="journal article" date="2018" name="PLoS Negl. Trop. Dis.">
        <title>An insight into the salivary gland and fat body transcriptome of Panstrongylus lignarius (Hemiptera: Heteroptera), the main vector of Chagas disease in Peru.</title>
        <authorList>
            <person name="Nevoa J.C."/>
            <person name="Mendes M.T."/>
            <person name="da Silva M.V."/>
            <person name="Soares S.C."/>
            <person name="Oliveira C.J.F."/>
            <person name="Ribeiro J.M.C."/>
        </authorList>
    </citation>
    <scope>NUCLEOTIDE SEQUENCE</scope>
</reference>
<sequence length="85" mass="9544">MPLLLDSSVFLASSLCLCFLHFSSASLESVSVNFIFNNLSCFSRTVLDDFRSLSPSELVFFFEYFFFTFFPSLPGKVASSSPLDE</sequence>
<proteinExistence type="predicted"/>